<dbReference type="Gene3D" id="3.40.50.1820">
    <property type="entry name" value="alpha/beta hydrolase"/>
    <property type="match status" value="1"/>
</dbReference>
<dbReference type="AlphaFoldDB" id="A0A6J3MIN6"/>
<keyword evidence="2" id="KW-0597">Phosphoprotein</keyword>
<dbReference type="GO" id="GO:0031177">
    <property type="term" value="F:phosphopantetheine binding"/>
    <property type="evidence" value="ECO:0007669"/>
    <property type="project" value="TreeGrafter"/>
</dbReference>
<dbReference type="Gene3D" id="3.40.50.12780">
    <property type="entry name" value="N-terminal domain of ligase-like"/>
    <property type="match status" value="1"/>
</dbReference>
<reference evidence="6" key="1">
    <citation type="submission" date="2020-01" db="EMBL/GenBank/DDBJ databases">
        <authorList>
            <consortium name="DOE Joint Genome Institute"/>
            <person name="Haridas S."/>
            <person name="Albert R."/>
            <person name="Binder M."/>
            <person name="Bloem J."/>
            <person name="Labutti K."/>
            <person name="Salamov A."/>
            <person name="Andreopoulos B."/>
            <person name="Baker S.E."/>
            <person name="Barry K."/>
            <person name="Bills G."/>
            <person name="Bluhm B.H."/>
            <person name="Cannon C."/>
            <person name="Castanera R."/>
            <person name="Culley D.E."/>
            <person name="Daum C."/>
            <person name="Ezra D."/>
            <person name="Gonzalez J.B."/>
            <person name="Henrissat B."/>
            <person name="Kuo A."/>
            <person name="Liang C."/>
            <person name="Lipzen A."/>
            <person name="Lutzoni F."/>
            <person name="Magnuson J."/>
            <person name="Mondo S."/>
            <person name="Nolan M."/>
            <person name="Ohm R."/>
            <person name="Pangilinan J."/>
            <person name="Park H.-J."/>
            <person name="Ramirez L."/>
            <person name="Alfaro M."/>
            <person name="Sun H."/>
            <person name="Tritt A."/>
            <person name="Yoshinaga Y."/>
            <person name="Zwiers L.-H."/>
            <person name="Turgeon B.G."/>
            <person name="Goodwin S.B."/>
            <person name="Spatafora J.W."/>
            <person name="Crous P.W."/>
            <person name="Grigoriev I.V."/>
        </authorList>
    </citation>
    <scope>NUCLEOTIDE SEQUENCE</scope>
    <source>
        <strain evidence="6">CBS 342.82</strain>
    </source>
</reference>
<evidence type="ECO:0000259" key="4">
    <source>
        <dbReference type="PROSITE" id="PS50075"/>
    </source>
</evidence>
<evidence type="ECO:0000256" key="1">
    <source>
        <dbReference type="ARBA" id="ARBA00022450"/>
    </source>
</evidence>
<dbReference type="InterPro" id="IPR010071">
    <property type="entry name" value="AA_adenyl_dom"/>
</dbReference>
<feature type="domain" description="Carrier" evidence="4">
    <location>
        <begin position="887"/>
        <end position="963"/>
    </location>
</feature>
<dbReference type="GeneID" id="54361600"/>
<keyword evidence="5" id="KW-1185">Reference proteome</keyword>
<dbReference type="Gene3D" id="3.30.300.30">
    <property type="match status" value="2"/>
</dbReference>
<reference evidence="6" key="3">
    <citation type="submission" date="2025-08" db="UniProtKB">
        <authorList>
            <consortium name="RefSeq"/>
        </authorList>
    </citation>
    <scope>IDENTIFICATION</scope>
    <source>
        <strain evidence="6">CBS 342.82</strain>
    </source>
</reference>
<dbReference type="Pfam" id="PF00550">
    <property type="entry name" value="PP-binding"/>
    <property type="match status" value="1"/>
</dbReference>
<dbReference type="InterPro" id="IPR000873">
    <property type="entry name" value="AMP-dep_synth/lig_dom"/>
</dbReference>
<name>A0A6J3MIN6_9PEZI</name>
<sequence length="1207" mass="134508">MVVKAAAVSPNAPAVIAPHGVVLSYDNLLQQAYNLCHVLQATGVNSSDRIMLYVEKGPQLVTAILGVLMAGAVFVPVNLKWPSSRLRSIIRQADIFHIVVSKSRKDFLQREISLDSTMNDQIQYYHPNVDPFSCSANRTPTNTVNVPLEHPAYTIFTSGSTGQPKGVCISHGSVLNTILDINKRLAVSPGDRTLCLSNVSFDLAIYDIIGPLVAGAAVVMPVEDVLDHPHSVAQLMNDAAVSIYNSTPAVMSLLLHAGSLDLYPRLRYVLLSGDFVPPSLPDQITTSFSKAEILILGGATEASIWSIVFQYKPSGIQGKCIPYGRPLSNQQIWILDPNQQMCPIDVPGEIYISGAGVASGYEGDLEKTKAQFGTWDDGRRYYQTGDIGIMRRDGNVYILGRKDGQVKINGFRIELGEIDSVLQSHPDVQTSLSRVHIAESGPSQSIISYVVPRIFDRLSFKLERRGIRKCRETQAHIALQPNTPKRITEDVAERLRLRRSYRHFDRLSFRDVFGRLHPLLSNTTWPTSRPSFISDQMTKIDLLAASLYNIRSFDHEIEGLGRHLYPSAGGLYPVRVYLTLGKSWVGQQAQFYYHPDRHALIPTNLEMDDISDEKAYIQFKTCVPAIEPAYHQNAIRYSEVEAGCMLAIIENDCALKTIDVMLPLRQFPDEPDELTLASFALSHAHITAPRPKHSVGRLPIHSLLLYRDSSSWQVFNFTGSEFEHRGTKSTSHKFGCDAYVDGVVEEAAALLLLPDMSGIHHGYILQCLAEYLISASWGSCILGELKFDSLPPLSGAHQSRYFGALAIGPLSSGSETRKQSSSSSHTGFATPLQDKLQGYLEERLPDYMIPKQIVLLPALPLTPNGKIDTKALPPPPNSSDLVTLGRQPRNQYELSLQTLWKQILTHDHSMSIDDDFFVYGGSSLDAILLAANIGQYFARAVPTAFVYKNRTIERQAQAVMKFILQPTLDRVKLVEKADGNELLVLFSPSDSGAEAYHALAQRLSIRFTVVGINNLFINHPERVEDDWAVSLGFYIEQVAHILRDEPNRRVRLGGWSVGGNVAVAVAEGLARFYSQIHPQIILLDSFREYRFAHDTERENTIDTWSPYHPENVMFRHFAIAGYTRQWYCRYLDRLADHLGAMVMNSCHSEILLMKCSEAIANFPVEEANNGWDKLAKEIIIRPVEAHHYNLLTKENAVELIASTLLAL</sequence>
<dbReference type="InterPro" id="IPR009081">
    <property type="entry name" value="PP-bd_ACP"/>
</dbReference>
<dbReference type="RefSeq" id="XP_033464822.1">
    <property type="nucleotide sequence ID" value="XM_033603800.1"/>
</dbReference>
<gene>
    <name evidence="6" type="ORF">K489DRAFT_375941</name>
</gene>
<dbReference type="InterPro" id="IPR045851">
    <property type="entry name" value="AMP-bd_C_sf"/>
</dbReference>
<dbReference type="Pfam" id="PF00501">
    <property type="entry name" value="AMP-binding"/>
    <property type="match status" value="1"/>
</dbReference>
<keyword evidence="1" id="KW-0596">Phosphopantetheine</keyword>
<accession>A0A6J3MIN6</accession>
<evidence type="ECO:0000256" key="2">
    <source>
        <dbReference type="ARBA" id="ARBA00022553"/>
    </source>
</evidence>
<protein>
    <submittedName>
        <fullName evidence="6">Acetyl-CoA synthetase-like protein</fullName>
    </submittedName>
</protein>
<dbReference type="Proteomes" id="UP000504637">
    <property type="component" value="Unplaced"/>
</dbReference>
<dbReference type="InterPro" id="IPR029058">
    <property type="entry name" value="AB_hydrolase_fold"/>
</dbReference>
<evidence type="ECO:0000313" key="5">
    <source>
        <dbReference type="Proteomes" id="UP000504637"/>
    </source>
</evidence>
<dbReference type="InterPro" id="IPR042099">
    <property type="entry name" value="ANL_N_sf"/>
</dbReference>
<dbReference type="InterPro" id="IPR036736">
    <property type="entry name" value="ACP-like_sf"/>
</dbReference>
<dbReference type="PANTHER" id="PTHR45527">
    <property type="entry name" value="NONRIBOSOMAL PEPTIDE SYNTHETASE"/>
    <property type="match status" value="1"/>
</dbReference>
<evidence type="ECO:0000313" key="6">
    <source>
        <dbReference type="RefSeq" id="XP_033464822.1"/>
    </source>
</evidence>
<dbReference type="GO" id="GO:0043041">
    <property type="term" value="P:amino acid activation for nonribosomal peptide biosynthetic process"/>
    <property type="evidence" value="ECO:0007669"/>
    <property type="project" value="TreeGrafter"/>
</dbReference>
<organism evidence="6">
    <name type="scientific">Dissoconium aciculare CBS 342.82</name>
    <dbReference type="NCBI Taxonomy" id="1314786"/>
    <lineage>
        <taxon>Eukaryota</taxon>
        <taxon>Fungi</taxon>
        <taxon>Dikarya</taxon>
        <taxon>Ascomycota</taxon>
        <taxon>Pezizomycotina</taxon>
        <taxon>Dothideomycetes</taxon>
        <taxon>Dothideomycetidae</taxon>
        <taxon>Mycosphaerellales</taxon>
        <taxon>Dissoconiaceae</taxon>
        <taxon>Dissoconium</taxon>
    </lineage>
</organism>
<dbReference type="GO" id="GO:0016874">
    <property type="term" value="F:ligase activity"/>
    <property type="evidence" value="ECO:0007669"/>
    <property type="project" value="UniProtKB-KW"/>
</dbReference>
<reference evidence="6" key="2">
    <citation type="submission" date="2020-04" db="EMBL/GenBank/DDBJ databases">
        <authorList>
            <consortium name="NCBI Genome Project"/>
        </authorList>
    </citation>
    <scope>NUCLEOTIDE SEQUENCE</scope>
    <source>
        <strain evidence="6">CBS 342.82</strain>
    </source>
</reference>
<keyword evidence="3" id="KW-0436">Ligase</keyword>
<dbReference type="SUPFAM" id="SSF47336">
    <property type="entry name" value="ACP-like"/>
    <property type="match status" value="1"/>
</dbReference>
<dbReference type="SUPFAM" id="SSF53474">
    <property type="entry name" value="alpha/beta-Hydrolases"/>
    <property type="match status" value="1"/>
</dbReference>
<proteinExistence type="predicted"/>
<dbReference type="SUPFAM" id="SSF56801">
    <property type="entry name" value="Acetyl-CoA synthetase-like"/>
    <property type="match status" value="1"/>
</dbReference>
<dbReference type="OrthoDB" id="416786at2759"/>
<dbReference type="Gene3D" id="1.10.1200.10">
    <property type="entry name" value="ACP-like"/>
    <property type="match status" value="1"/>
</dbReference>
<dbReference type="PANTHER" id="PTHR45527:SF10">
    <property type="entry name" value="PYOCHELIN SYNTHASE PCHF"/>
    <property type="match status" value="1"/>
</dbReference>
<dbReference type="GO" id="GO:0044550">
    <property type="term" value="P:secondary metabolite biosynthetic process"/>
    <property type="evidence" value="ECO:0007669"/>
    <property type="project" value="TreeGrafter"/>
</dbReference>
<dbReference type="GO" id="GO:0005737">
    <property type="term" value="C:cytoplasm"/>
    <property type="evidence" value="ECO:0007669"/>
    <property type="project" value="TreeGrafter"/>
</dbReference>
<dbReference type="NCBIfam" id="TIGR01733">
    <property type="entry name" value="AA-adenyl-dom"/>
    <property type="match status" value="1"/>
</dbReference>
<evidence type="ECO:0000256" key="3">
    <source>
        <dbReference type="ARBA" id="ARBA00022598"/>
    </source>
</evidence>
<dbReference type="PROSITE" id="PS50075">
    <property type="entry name" value="CARRIER"/>
    <property type="match status" value="1"/>
</dbReference>